<evidence type="ECO:0000313" key="3">
    <source>
        <dbReference type="Proteomes" id="UP000231434"/>
    </source>
</evidence>
<name>A0A2M8KLX6_9BACT</name>
<sequence length="120" mass="13102">MEDTVINEKKASKASIIFGILYGLVAAGFYVTPVMFFLLGAASLSTAIAMQNILIQNFGWLFLCLGLLLTLTTVMIYLQRKNVAKLTIAEIRPYRAFVGGISIALLITYATLATMALFTL</sequence>
<keyword evidence="1" id="KW-1133">Transmembrane helix</keyword>
<evidence type="ECO:0000313" key="2">
    <source>
        <dbReference type="EMBL" id="PJE60922.1"/>
    </source>
</evidence>
<proteinExistence type="predicted"/>
<dbReference type="Proteomes" id="UP000231434">
    <property type="component" value="Unassembled WGS sequence"/>
</dbReference>
<dbReference type="EMBL" id="PFEB01000026">
    <property type="protein sequence ID" value="PJE60922.1"/>
    <property type="molecule type" value="Genomic_DNA"/>
</dbReference>
<feature type="transmembrane region" description="Helical" evidence="1">
    <location>
        <begin position="58"/>
        <end position="78"/>
    </location>
</feature>
<keyword evidence="1" id="KW-0472">Membrane</keyword>
<feature type="transmembrane region" description="Helical" evidence="1">
    <location>
        <begin position="98"/>
        <end position="118"/>
    </location>
</feature>
<organism evidence="2 3">
    <name type="scientific">Candidatus Roizmanbacteria bacterium CG10_big_fil_rev_8_21_14_0_10_36_26</name>
    <dbReference type="NCBI Taxonomy" id="1974851"/>
    <lineage>
        <taxon>Bacteria</taxon>
        <taxon>Candidatus Roizmaniibacteriota</taxon>
    </lineage>
</organism>
<evidence type="ECO:0000256" key="1">
    <source>
        <dbReference type="SAM" id="Phobius"/>
    </source>
</evidence>
<reference evidence="3" key="1">
    <citation type="submission" date="2017-09" db="EMBL/GenBank/DDBJ databases">
        <title>Depth-based differentiation of microbial function through sediment-hosted aquifers and enrichment of novel symbionts in the deep terrestrial subsurface.</title>
        <authorList>
            <person name="Probst A.J."/>
            <person name="Ladd B."/>
            <person name="Jarett J.K."/>
            <person name="Geller-Mcgrath D.E."/>
            <person name="Sieber C.M.K."/>
            <person name="Emerson J.B."/>
            <person name="Anantharaman K."/>
            <person name="Thomas B.C."/>
            <person name="Malmstrom R."/>
            <person name="Stieglmeier M."/>
            <person name="Klingl A."/>
            <person name="Woyke T."/>
            <person name="Ryan C.M."/>
            <person name="Banfield J.F."/>
        </authorList>
    </citation>
    <scope>NUCLEOTIDE SEQUENCE [LARGE SCALE GENOMIC DNA]</scope>
</reference>
<gene>
    <name evidence="2" type="ORF">COU86_01775</name>
</gene>
<dbReference type="AlphaFoldDB" id="A0A2M8KLX6"/>
<accession>A0A2M8KLX6</accession>
<comment type="caution">
    <text evidence="2">The sequence shown here is derived from an EMBL/GenBank/DDBJ whole genome shotgun (WGS) entry which is preliminary data.</text>
</comment>
<protein>
    <submittedName>
        <fullName evidence="2">Uncharacterized protein</fullName>
    </submittedName>
</protein>
<keyword evidence="1" id="KW-0812">Transmembrane</keyword>
<feature type="transmembrane region" description="Helical" evidence="1">
    <location>
        <begin position="16"/>
        <end position="38"/>
    </location>
</feature>